<name>A0A814R482_9BILA</name>
<dbReference type="GO" id="GO:0009086">
    <property type="term" value="P:methionine biosynthetic process"/>
    <property type="evidence" value="ECO:0007669"/>
    <property type="project" value="InterPro"/>
</dbReference>
<dbReference type="OrthoDB" id="1053771at2759"/>
<dbReference type="Proteomes" id="UP000663870">
    <property type="component" value="Unassembled WGS sequence"/>
</dbReference>
<reference evidence="2" key="1">
    <citation type="submission" date="2021-02" db="EMBL/GenBank/DDBJ databases">
        <authorList>
            <person name="Nowell W R."/>
        </authorList>
    </citation>
    <scope>NUCLEOTIDE SEQUENCE</scope>
</reference>
<dbReference type="InterPro" id="IPR038071">
    <property type="entry name" value="UROD/MetE-like_sf"/>
</dbReference>
<feature type="domain" description="Cobalamin-independent methionine synthase MetE C-terminal/archaeal" evidence="1">
    <location>
        <begin position="7"/>
        <end position="328"/>
    </location>
</feature>
<organism evidence="2 8">
    <name type="scientific">Rotaria sordida</name>
    <dbReference type="NCBI Taxonomy" id="392033"/>
    <lineage>
        <taxon>Eukaryota</taxon>
        <taxon>Metazoa</taxon>
        <taxon>Spiralia</taxon>
        <taxon>Gnathifera</taxon>
        <taxon>Rotifera</taxon>
        <taxon>Eurotatoria</taxon>
        <taxon>Bdelloidea</taxon>
        <taxon>Philodinida</taxon>
        <taxon>Philodinidae</taxon>
        <taxon>Rotaria</taxon>
    </lineage>
</organism>
<evidence type="ECO:0000313" key="2">
    <source>
        <dbReference type="EMBL" id="CAF1128470.1"/>
    </source>
</evidence>
<dbReference type="Proteomes" id="UP000663854">
    <property type="component" value="Unassembled WGS sequence"/>
</dbReference>
<dbReference type="PANTHER" id="PTHR43844:SF2">
    <property type="entry name" value="SYNTHASE, VITAMIN-B12 INDEPENDENT, PUTATIVE (AFU_ORTHOLOGUE AFUA_3G12060)-RELATED"/>
    <property type="match status" value="1"/>
</dbReference>
<dbReference type="Pfam" id="PF01717">
    <property type="entry name" value="Meth_synt_2"/>
    <property type="match status" value="1"/>
</dbReference>
<comment type="caution">
    <text evidence="2">The sequence shown here is derived from an EMBL/GenBank/DDBJ whole genome shotgun (WGS) entry which is preliminary data.</text>
</comment>
<evidence type="ECO:0000259" key="1">
    <source>
        <dbReference type="Pfam" id="PF01717"/>
    </source>
</evidence>
<dbReference type="GO" id="GO:0008270">
    <property type="term" value="F:zinc ion binding"/>
    <property type="evidence" value="ECO:0007669"/>
    <property type="project" value="InterPro"/>
</dbReference>
<dbReference type="Proteomes" id="UP000663823">
    <property type="component" value="Unassembled WGS sequence"/>
</dbReference>
<evidence type="ECO:0000313" key="6">
    <source>
        <dbReference type="EMBL" id="CAF3696168.1"/>
    </source>
</evidence>
<evidence type="ECO:0000313" key="3">
    <source>
        <dbReference type="EMBL" id="CAF1381180.1"/>
    </source>
</evidence>
<gene>
    <name evidence="6" type="ORF">FNK824_LOCUS8847</name>
    <name evidence="4" type="ORF">JXQ802_LOCUS50012</name>
    <name evidence="5" type="ORF">OTI717_LOCUS11854</name>
    <name evidence="3" type="ORF">PYM288_LOCUS33861</name>
    <name evidence="2" type="ORF">RFH988_LOCUS20735</name>
</gene>
<dbReference type="EMBL" id="CAJOAX010001153">
    <property type="protein sequence ID" value="CAF3690619.1"/>
    <property type="molecule type" value="Genomic_DNA"/>
</dbReference>
<evidence type="ECO:0000313" key="8">
    <source>
        <dbReference type="Proteomes" id="UP000663882"/>
    </source>
</evidence>
<evidence type="ECO:0000313" key="4">
    <source>
        <dbReference type="EMBL" id="CAF1616203.1"/>
    </source>
</evidence>
<dbReference type="GO" id="GO:0003871">
    <property type="term" value="F:5-methyltetrahydropteroyltriglutamate-homocysteine S-methyltransferase activity"/>
    <property type="evidence" value="ECO:0007669"/>
    <property type="project" value="InterPro"/>
</dbReference>
<evidence type="ECO:0000313" key="7">
    <source>
        <dbReference type="Proteomes" id="UP000663870"/>
    </source>
</evidence>
<dbReference type="EMBL" id="CAJOBE010000891">
    <property type="protein sequence ID" value="CAF3696168.1"/>
    <property type="molecule type" value="Genomic_DNA"/>
</dbReference>
<dbReference type="InterPro" id="IPR002629">
    <property type="entry name" value="Met_Synth_C/arc"/>
</dbReference>
<dbReference type="PANTHER" id="PTHR43844">
    <property type="entry name" value="METHIONINE SYNTHASE"/>
    <property type="match status" value="1"/>
</dbReference>
<protein>
    <recommendedName>
        <fullName evidence="1">Cobalamin-independent methionine synthase MetE C-terminal/archaeal domain-containing protein</fullName>
    </recommendedName>
</protein>
<dbReference type="Gene3D" id="3.20.20.210">
    <property type="match status" value="1"/>
</dbReference>
<dbReference type="EMBL" id="CAJNOO010001286">
    <property type="protein sequence ID" value="CAF1128470.1"/>
    <property type="molecule type" value="Genomic_DNA"/>
</dbReference>
<dbReference type="EMBL" id="CAJNOL010006279">
    <property type="protein sequence ID" value="CAF1616203.1"/>
    <property type="molecule type" value="Genomic_DNA"/>
</dbReference>
<dbReference type="Proteomes" id="UP000663874">
    <property type="component" value="Unassembled WGS sequence"/>
</dbReference>
<dbReference type="EMBL" id="CAJNOH010004820">
    <property type="protein sequence ID" value="CAF1381180.1"/>
    <property type="molecule type" value="Genomic_DNA"/>
</dbReference>
<proteinExistence type="predicted"/>
<evidence type="ECO:0000313" key="5">
    <source>
        <dbReference type="EMBL" id="CAF3690619.1"/>
    </source>
</evidence>
<dbReference type="AlphaFoldDB" id="A0A814R482"/>
<dbReference type="Proteomes" id="UP000663882">
    <property type="component" value="Unassembled WGS sequence"/>
</dbReference>
<keyword evidence="7" id="KW-1185">Reference proteome</keyword>
<dbReference type="SUPFAM" id="SSF51726">
    <property type="entry name" value="UROD/MetE-like"/>
    <property type="match status" value="1"/>
</dbReference>
<sequence length="362" mass="41679">MEKIIIPTEPIGSIPRPNDLITAQRNYRDGRINFDRLNDYYKRAIQITIEEMAATGSPVVTDGEQTKPSFLTYPIFTLFNEYYKFTPDCFSLKFADGHQRLLPRLIKAPFRYAVYAHTYIDAAKQITQLPIKQAVITPSALSMIYPRATIRGYSHEQFLDDLIAESERDIRQCLESGAHCVQLDFTEARFSLKIDPTGQLLRDFVQLNNRVLDRFGFQDQHRLGVHVCPGGDQDCYHSFEIDYLQVLPTLFDLHVGNFYLQLTSEPNHDRVLACIRKYMKPWHRIFVGVINPIDPIVETPEQVCARVLEAAKYIPVDQLGTTDDCGFSPFEDDQSTSREIAFKKIRARIEGTRMAQEQLMMP</sequence>
<accession>A0A814R482</accession>